<dbReference type="EMBL" id="KQ434796">
    <property type="protein sequence ID" value="KZC05597.1"/>
    <property type="molecule type" value="Genomic_DNA"/>
</dbReference>
<dbReference type="GO" id="GO:0004018">
    <property type="term" value="F:N6-(1,2-dicarboxyethyl)AMP AMP-lyase (fumarate-forming) activity"/>
    <property type="evidence" value="ECO:0007669"/>
    <property type="project" value="TreeGrafter"/>
</dbReference>
<name>A0A154P167_DUFNO</name>
<evidence type="ECO:0000256" key="1">
    <source>
        <dbReference type="ARBA" id="ARBA00023239"/>
    </source>
</evidence>
<dbReference type="GO" id="GO:0070626">
    <property type="term" value="F:(S)-2-(5-amino-1-(5-phospho-D-ribosyl)imidazole-4-carboxamido) succinate lyase (fumarate-forming) activity"/>
    <property type="evidence" value="ECO:0007669"/>
    <property type="project" value="TreeGrafter"/>
</dbReference>
<gene>
    <name evidence="2" type="ORF">WN55_04537</name>
</gene>
<accession>A0A154P167</accession>
<evidence type="ECO:0000313" key="3">
    <source>
        <dbReference type="Proteomes" id="UP000076502"/>
    </source>
</evidence>
<dbReference type="AlphaFoldDB" id="A0A154P167"/>
<dbReference type="STRING" id="178035.A0A154P167"/>
<dbReference type="InterPro" id="IPR024083">
    <property type="entry name" value="Fumarase/histidase_N"/>
</dbReference>
<dbReference type="GO" id="GO:0044208">
    <property type="term" value="P:'de novo' AMP biosynthetic process"/>
    <property type="evidence" value="ECO:0007669"/>
    <property type="project" value="TreeGrafter"/>
</dbReference>
<dbReference type="PANTHER" id="PTHR43172">
    <property type="entry name" value="ADENYLOSUCCINATE LYASE"/>
    <property type="match status" value="1"/>
</dbReference>
<dbReference type="GO" id="GO:0005829">
    <property type="term" value="C:cytosol"/>
    <property type="evidence" value="ECO:0007669"/>
    <property type="project" value="TreeGrafter"/>
</dbReference>
<organism evidence="2 3">
    <name type="scientific">Dufourea novaeangliae</name>
    <name type="common">Sweat bee</name>
    <dbReference type="NCBI Taxonomy" id="178035"/>
    <lineage>
        <taxon>Eukaryota</taxon>
        <taxon>Metazoa</taxon>
        <taxon>Ecdysozoa</taxon>
        <taxon>Arthropoda</taxon>
        <taxon>Hexapoda</taxon>
        <taxon>Insecta</taxon>
        <taxon>Pterygota</taxon>
        <taxon>Neoptera</taxon>
        <taxon>Endopterygota</taxon>
        <taxon>Hymenoptera</taxon>
        <taxon>Apocrita</taxon>
        <taxon>Aculeata</taxon>
        <taxon>Apoidea</taxon>
        <taxon>Anthophila</taxon>
        <taxon>Halictidae</taxon>
        <taxon>Rophitinae</taxon>
        <taxon>Dufourea</taxon>
    </lineage>
</organism>
<dbReference type="Gene3D" id="1.10.275.10">
    <property type="entry name" value="Fumarase/aspartase (N-terminal domain)"/>
    <property type="match status" value="1"/>
</dbReference>
<dbReference type="Proteomes" id="UP000076502">
    <property type="component" value="Unassembled WGS sequence"/>
</dbReference>
<protein>
    <submittedName>
        <fullName evidence="2">Adenylosuccinate lyase</fullName>
    </submittedName>
</protein>
<evidence type="ECO:0000313" key="2">
    <source>
        <dbReference type="EMBL" id="KZC05597.1"/>
    </source>
</evidence>
<dbReference type="OrthoDB" id="406045at2759"/>
<keyword evidence="1 2" id="KW-0456">Lyase</keyword>
<dbReference type="PANTHER" id="PTHR43172:SF1">
    <property type="entry name" value="ADENYLOSUCCINATE LYASE"/>
    <property type="match status" value="1"/>
</dbReference>
<sequence>MAGNSEYSDYRSPLATRYASKEMRYNFSDQHKFSTWRKLWVYLAKAEMLEESGIVDDLGNIEITKTILGERKLGKSLGRMKQNKTANKRSNAMINRRTHKSNHNPPINPTPECLPRSFEHSSNHCTLEKCQLRSLLPCNCSATGIRNECKANQNVDNAWDINGNLRTITDHSFLHEKSKKNHVSHQSDLILPSISTYLNKGKRPKSLKLNETQQYSDESLDHHRIISNNLQSPTCNLENNLALYSNYLFQNHGTCVPPEINTGAQNYYYSMDRGWNSVDNLVPKISELLNIKNENDKIHANNVDRMSNNIFNGQTLADTGHQFVNLIRFDNNHQNFPVNNFAQNGHVAYAPLSDEIPGQCNMQNVRGSMYQQESDRERWLQQFLPNNLNSVAMGQNFGWSSAGSVFNQSSSGETGKFPELFNGVPSGFKQSGGYETMNGAKNALGVGYHDSQINRGSVLNSTSNFADTFPYYAYPIKATTYSNDGIRTENRQLLGKAFPGERKCYMKPILKASDDNIKVNY</sequence>
<keyword evidence="3" id="KW-1185">Reference proteome</keyword>
<reference evidence="2 3" key="1">
    <citation type="submission" date="2015-07" db="EMBL/GenBank/DDBJ databases">
        <title>The genome of Dufourea novaeangliae.</title>
        <authorList>
            <person name="Pan H."/>
            <person name="Kapheim K."/>
        </authorList>
    </citation>
    <scope>NUCLEOTIDE SEQUENCE [LARGE SCALE GENOMIC DNA]</scope>
    <source>
        <strain evidence="2">0120121106</strain>
        <tissue evidence="2">Whole body</tissue>
    </source>
</reference>
<proteinExistence type="predicted"/>